<evidence type="ECO:0000256" key="1">
    <source>
        <dbReference type="ARBA" id="ARBA00023015"/>
    </source>
</evidence>
<dbReference type="AlphaFoldDB" id="A0A0K1RBJ4"/>
<dbReference type="Pfam" id="PF01418">
    <property type="entry name" value="HTH_6"/>
    <property type="match status" value="1"/>
</dbReference>
<dbReference type="GO" id="GO:0003677">
    <property type="term" value="F:DNA binding"/>
    <property type="evidence" value="ECO:0007669"/>
    <property type="project" value="UniProtKB-KW"/>
</dbReference>
<dbReference type="Proteomes" id="UP000060016">
    <property type="component" value="Chromosome"/>
</dbReference>
<dbReference type="PANTHER" id="PTHR30514">
    <property type="entry name" value="GLUCOKINASE"/>
    <property type="match status" value="1"/>
</dbReference>
<dbReference type="EMBL" id="CP012342">
    <property type="protein sequence ID" value="AKV58774.1"/>
    <property type="molecule type" value="Genomic_DNA"/>
</dbReference>
<feature type="domain" description="HTH rpiR-type" evidence="4">
    <location>
        <begin position="1"/>
        <end position="67"/>
    </location>
</feature>
<dbReference type="PROSITE" id="PS51071">
    <property type="entry name" value="HTH_RPIR"/>
    <property type="match status" value="1"/>
</dbReference>
<keyword evidence="1" id="KW-0805">Transcription regulation</keyword>
<organism evidence="6 7">
    <name type="scientific">Corynebacterium riegelii</name>
    <dbReference type="NCBI Taxonomy" id="156976"/>
    <lineage>
        <taxon>Bacteria</taxon>
        <taxon>Bacillati</taxon>
        <taxon>Actinomycetota</taxon>
        <taxon>Actinomycetes</taxon>
        <taxon>Mycobacteriales</taxon>
        <taxon>Corynebacteriaceae</taxon>
        <taxon>Corynebacterium</taxon>
    </lineage>
</organism>
<name>A0A0K1RBJ4_9CORY</name>
<dbReference type="STRING" id="156976.AK829_05855"/>
<dbReference type="SUPFAM" id="SSF46689">
    <property type="entry name" value="Homeodomain-like"/>
    <property type="match status" value="1"/>
</dbReference>
<dbReference type="GO" id="GO:0097367">
    <property type="term" value="F:carbohydrate derivative binding"/>
    <property type="evidence" value="ECO:0007669"/>
    <property type="project" value="InterPro"/>
</dbReference>
<proteinExistence type="predicted"/>
<evidence type="ECO:0000313" key="6">
    <source>
        <dbReference type="EMBL" id="AKV58774.1"/>
    </source>
</evidence>
<evidence type="ECO:0000259" key="4">
    <source>
        <dbReference type="PROSITE" id="PS51071"/>
    </source>
</evidence>
<dbReference type="Gene3D" id="3.40.50.10490">
    <property type="entry name" value="Glucose-6-phosphate isomerase like protein, domain 1"/>
    <property type="match status" value="1"/>
</dbReference>
<dbReference type="InterPro" id="IPR000281">
    <property type="entry name" value="HTH_RpiR"/>
</dbReference>
<dbReference type="GO" id="GO:1901135">
    <property type="term" value="P:carbohydrate derivative metabolic process"/>
    <property type="evidence" value="ECO:0007669"/>
    <property type="project" value="InterPro"/>
</dbReference>
<dbReference type="PANTHER" id="PTHR30514:SF1">
    <property type="entry name" value="HTH-TYPE TRANSCRIPTIONAL REGULATOR HEXR-RELATED"/>
    <property type="match status" value="1"/>
</dbReference>
<dbReference type="Pfam" id="PF01380">
    <property type="entry name" value="SIS"/>
    <property type="match status" value="1"/>
</dbReference>
<dbReference type="InterPro" id="IPR035472">
    <property type="entry name" value="RpiR-like_SIS"/>
</dbReference>
<dbReference type="Gene3D" id="1.10.10.10">
    <property type="entry name" value="Winged helix-like DNA-binding domain superfamily/Winged helix DNA-binding domain"/>
    <property type="match status" value="1"/>
</dbReference>
<evidence type="ECO:0000256" key="2">
    <source>
        <dbReference type="ARBA" id="ARBA00023125"/>
    </source>
</evidence>
<dbReference type="GO" id="GO:0003700">
    <property type="term" value="F:DNA-binding transcription factor activity"/>
    <property type="evidence" value="ECO:0007669"/>
    <property type="project" value="InterPro"/>
</dbReference>
<dbReference type="InterPro" id="IPR001347">
    <property type="entry name" value="SIS_dom"/>
</dbReference>
<dbReference type="InterPro" id="IPR009057">
    <property type="entry name" value="Homeodomain-like_sf"/>
</dbReference>
<dbReference type="InterPro" id="IPR046348">
    <property type="entry name" value="SIS_dom_sf"/>
</dbReference>
<evidence type="ECO:0000259" key="5">
    <source>
        <dbReference type="PROSITE" id="PS51464"/>
    </source>
</evidence>
<feature type="domain" description="SIS" evidence="5">
    <location>
        <begin position="110"/>
        <end position="251"/>
    </location>
</feature>
<dbReference type="PATRIC" id="fig|156976.3.peg.1163"/>
<keyword evidence="7" id="KW-1185">Reference proteome</keyword>
<evidence type="ECO:0000256" key="3">
    <source>
        <dbReference type="ARBA" id="ARBA00023163"/>
    </source>
</evidence>
<reference evidence="6 7" key="1">
    <citation type="submission" date="2015-08" db="EMBL/GenBank/DDBJ databases">
        <authorList>
            <person name="Babu N.S."/>
            <person name="Beckwith C.J."/>
            <person name="Beseler K.G."/>
            <person name="Brison A."/>
            <person name="Carone J.V."/>
            <person name="Caskin T.P."/>
            <person name="Diamond M."/>
            <person name="Durham M.E."/>
            <person name="Foxe J.M."/>
            <person name="Go M."/>
            <person name="Henderson B.A."/>
            <person name="Jones I.B."/>
            <person name="McGettigan J.A."/>
            <person name="Micheletti S.J."/>
            <person name="Nasrallah M.E."/>
            <person name="Ortiz D."/>
            <person name="Piller C.R."/>
            <person name="Privatt S.R."/>
            <person name="Schneider S.L."/>
            <person name="Sharp S."/>
            <person name="Smith T.C."/>
            <person name="Stanton J.D."/>
            <person name="Ullery H.E."/>
            <person name="Wilson R.J."/>
            <person name="Serrano M.G."/>
            <person name="Buck G."/>
            <person name="Lee V."/>
            <person name="Wang Y."/>
            <person name="Carvalho R."/>
            <person name="Voegtly L."/>
            <person name="Shi R."/>
            <person name="Duckworth R."/>
            <person name="Johnson A."/>
            <person name="Loviza R."/>
            <person name="Walstead R."/>
            <person name="Shah Z."/>
            <person name="Kiflezghi M."/>
            <person name="Wade K."/>
            <person name="Ball S.L."/>
            <person name="Bradley K.W."/>
            <person name="Asai D.J."/>
            <person name="Bowman C.A."/>
            <person name="Russell D.A."/>
            <person name="Pope W.H."/>
            <person name="Jacobs-Sera D."/>
            <person name="Hendrix R.W."/>
            <person name="Hatfull G.F."/>
        </authorList>
    </citation>
    <scope>NUCLEOTIDE SEQUENCE [LARGE SCALE GENOMIC DNA]</scope>
    <source>
        <strain evidence="6 7">PUDD_83A45</strain>
    </source>
</reference>
<dbReference type="KEGG" id="crie:AK829_05855"/>
<dbReference type="RefSeq" id="WP_198147814.1">
    <property type="nucleotide sequence ID" value="NZ_CP012342.1"/>
</dbReference>
<sequence length="270" mass="28477">MSSLQPKEKTVAEAILCQPANAVEMTAQQLADHVGVSRASVIRTAQSLGYAGFPQLRVALAQEQAAGSSPLSVATQTNPTATSVADYVAQFAERLSASFGALDEGAIQRTIELLDIAERVLVVANGFSAPLGLDFAQRLVSAGRHAEWHTDSTTQRIAAHHLGEKSVCFVFSGSGSSQATLYAARQASDSGATVIAATSFSPSPLTEVADVVLLVPPVNPSFQDELIHTSRAALMLLNEQLVQLLLNHRGERGDEARRASLTMIGDALES</sequence>
<keyword evidence="2" id="KW-0238">DNA-binding</keyword>
<evidence type="ECO:0008006" key="8">
    <source>
        <dbReference type="Google" id="ProtNLM"/>
    </source>
</evidence>
<keyword evidence="3" id="KW-0804">Transcription</keyword>
<accession>A0A0K1RBJ4</accession>
<dbReference type="InterPro" id="IPR047640">
    <property type="entry name" value="RpiR-like"/>
</dbReference>
<dbReference type="PROSITE" id="PS51464">
    <property type="entry name" value="SIS"/>
    <property type="match status" value="1"/>
</dbReference>
<dbReference type="CDD" id="cd05013">
    <property type="entry name" value="SIS_RpiR"/>
    <property type="match status" value="1"/>
</dbReference>
<gene>
    <name evidence="6" type="ORF">AK829_05855</name>
</gene>
<dbReference type="SUPFAM" id="SSF53697">
    <property type="entry name" value="SIS domain"/>
    <property type="match status" value="1"/>
</dbReference>
<evidence type="ECO:0000313" key="7">
    <source>
        <dbReference type="Proteomes" id="UP000060016"/>
    </source>
</evidence>
<protein>
    <recommendedName>
        <fullName evidence="8">RpiR family transcriptional regulator</fullName>
    </recommendedName>
</protein>
<dbReference type="InterPro" id="IPR036388">
    <property type="entry name" value="WH-like_DNA-bd_sf"/>
</dbReference>